<dbReference type="EMBL" id="MN270978">
    <property type="protein sequence ID" value="QIM08903.1"/>
    <property type="molecule type" value="Genomic_DNA"/>
</dbReference>
<protein>
    <submittedName>
        <fullName evidence="1 3">D339L</fullName>
    </submittedName>
</protein>
<dbReference type="RefSeq" id="NP_042798.1">
    <property type="nucleotide sequence ID" value="NC_001659.2"/>
</dbReference>
<dbReference type="EMBL" id="MN270974">
    <property type="protein sequence ID" value="QIM07969.1"/>
    <property type="molecule type" value="Genomic_DNA"/>
</dbReference>
<organism evidence="1 23">
    <name type="scientific">African swine fever virus</name>
    <name type="common">ASFV</name>
    <dbReference type="NCBI Taxonomy" id="10497"/>
    <lineage>
        <taxon>Viruses</taxon>
        <taxon>Varidnaviria</taxon>
        <taxon>Bamfordvirae</taxon>
        <taxon>Nucleocytoviricota</taxon>
        <taxon>Pokkesviricetes</taxon>
        <taxon>Asfuvirales</taxon>
        <taxon>Asfarviridae</taxon>
        <taxon>Asfivirus</taxon>
        <taxon>Asfivirus haemorrhagiae</taxon>
    </lineage>
</organism>
<dbReference type="Proteomes" id="UP000500690">
    <property type="component" value="Segment"/>
</dbReference>
<evidence type="ECO:0000313" key="8">
    <source>
        <dbReference type="EMBL" id="QIM07033.1"/>
    </source>
</evidence>
<proteinExistence type="predicted"/>
<dbReference type="Proteomes" id="UP000266411">
    <property type="component" value="Segment"/>
</dbReference>
<dbReference type="EMBL" id="MN270980">
    <property type="protein sequence ID" value="QIM09369.1"/>
    <property type="molecule type" value="Genomic_DNA"/>
</dbReference>
<evidence type="ECO:0000313" key="10">
    <source>
        <dbReference type="EMBL" id="QIM07503.1"/>
    </source>
</evidence>
<evidence type="ECO:0000313" key="24">
    <source>
        <dbReference type="Proteomes" id="UP000241813"/>
    </source>
</evidence>
<dbReference type="EMBL" id="MT932578">
    <property type="protein sequence ID" value="QPL11839.1"/>
    <property type="molecule type" value="Genomic_DNA"/>
</dbReference>
<evidence type="ECO:0000313" key="22">
    <source>
        <dbReference type="Proteomes" id="UP000117635"/>
    </source>
</evidence>
<dbReference type="Proteomes" id="UP000501235">
    <property type="component" value="Segment"/>
</dbReference>
<dbReference type="Proteomes" id="UP000501990">
    <property type="component" value="Segment"/>
</dbReference>
<evidence type="ECO:0000313" key="2">
    <source>
        <dbReference type="EMBL" id="AIY22454.1"/>
    </source>
</evidence>
<evidence type="ECO:0000313" key="7">
    <source>
        <dbReference type="EMBL" id="QIM06798.1"/>
    </source>
</evidence>
<evidence type="ECO:0000313" key="5">
    <source>
        <dbReference type="EMBL" id="AOO54462.1"/>
    </source>
</evidence>
<dbReference type="RefSeq" id="YP_009702671.1">
    <property type="nucleotide sequence ID" value="NC_044943.1"/>
</dbReference>
<dbReference type="KEGG" id="vg:41901154"/>
<evidence type="ECO:0000313" key="16">
    <source>
        <dbReference type="EMBL" id="QIM08903.1"/>
    </source>
</evidence>
<dbReference type="EMBL" id="MN270973">
    <property type="protein sequence ID" value="QIM07736.1"/>
    <property type="molecule type" value="Genomic_DNA"/>
</dbReference>
<evidence type="ECO:0000313" key="20">
    <source>
        <dbReference type="EMBL" id="QPL12056.1"/>
    </source>
</evidence>
<reference evidence="3" key="5">
    <citation type="journal article" date="2016" name="Virol Rep">
        <title>Genomic analysis of Sardinian 26544/OG10 isolate of African swine fever virus.</title>
        <authorList>
            <person name="Bacciu D."/>
            <person name="Deligios M."/>
            <person name="Sanna G."/>
            <person name="Paola Madrau M."/>
            <person name="Luisa Sanna M."/>
            <person name="Dei Giudici S."/>
            <person name="Oggiano A."/>
        </authorList>
    </citation>
    <scope>NUCLEOTIDE SEQUENCE</scope>
    <source>
        <strain evidence="3">26544/OG10</strain>
    </source>
</reference>
<accession>A0A0A1E370</accession>
<sequence>MIDQKIFETTLNIDDPTNFCTNVEAHLLKELENIYVGKCFKNSFILNITGVIQRSPCFIMRTNNSGRGYMHVRFSAVVSYLNAFDLIAAVKIIKNDSNIILGESLLTEPVTIVIPSSESQNNVAEVGQIVPVQLANSSVYYIPGRQQASATGSIFIPKHTFSVYHVQEELTQEQALNLTKLVNIIEMLLESRSKKDFKQICFFEKLYYTYSISSDEILDLKIWKGPKGKEMSRLKPCNVLSFLYDALKNKSSSLGFWARPPNLLKSSPLAYQQDQNSFNATELPIICSAEVMFVTLLKEIINYLQFMNDLCDTFNNEQLIKRHENIWMLIEQRKIGHDF</sequence>
<dbReference type="KEGG" id="vg:41901313"/>
<dbReference type="Proteomes" id="UP000594644">
    <property type="component" value="Segment"/>
</dbReference>
<dbReference type="Proteomes" id="UP000594565">
    <property type="component" value="Segment"/>
</dbReference>
<dbReference type="Proteomes" id="UP000503294">
    <property type="component" value="Segment"/>
</dbReference>
<dbReference type="Proteomes" id="UP000241813">
    <property type="component" value="Segment"/>
</dbReference>
<evidence type="ECO:0000313" key="9">
    <source>
        <dbReference type="EMBL" id="QIM07268.1"/>
    </source>
</evidence>
<dbReference type="Proteomes" id="UP000503066">
    <property type="component" value="Genome"/>
</dbReference>
<dbReference type="GeneID" id="22220334"/>
<reference evidence="21 23" key="2">
    <citation type="journal article" date="2015" name="J. Gen. Virol.">
        <title>Related strains of African swine fever virus with different virulence: genome comparison and analysis.</title>
        <authorList>
            <person name="Portugal R."/>
            <person name="Coelho J."/>
            <person name="Hoper D."/>
            <person name="Little N.S."/>
            <person name="Smithson C."/>
            <person name="Upton C."/>
            <person name="Martins C."/>
            <person name="Leitao A."/>
            <person name="Keil G.M."/>
        </authorList>
    </citation>
    <scope>NUCLEOTIDE SEQUENCE [LARGE SCALE GENOMIC DNA]</scope>
    <source>
        <strain evidence="1">L60</strain>
        <strain evidence="2">NHV</strain>
    </source>
</reference>
<evidence type="ECO:0000313" key="17">
    <source>
        <dbReference type="EMBL" id="QIM09136.1"/>
    </source>
</evidence>
<dbReference type="Proteomes" id="UP000501465">
    <property type="component" value="Segment"/>
</dbReference>
<evidence type="ECO:0000313" key="23">
    <source>
        <dbReference type="Proteomes" id="UP000142390"/>
    </source>
</evidence>
<dbReference type="Proteomes" id="UP000502695">
    <property type="component" value="Segment"/>
</dbReference>
<dbReference type="GeneID" id="41901154"/>
<evidence type="ECO:0000313" key="12">
    <source>
        <dbReference type="EMBL" id="QIM07969.1"/>
    </source>
</evidence>
<dbReference type="RefSeq" id="YP_009702510.1">
    <property type="nucleotide sequence ID" value="NC_044942.1"/>
</dbReference>
<evidence type="ECO:0000313" key="14">
    <source>
        <dbReference type="EMBL" id="QIM08437.1"/>
    </source>
</evidence>
<evidence type="ECO:0000313" key="15">
    <source>
        <dbReference type="EMBL" id="QIM08670.1"/>
    </source>
</evidence>
<reference evidence="19" key="7">
    <citation type="journal article" date="2020" name="Vaccines (Basel)">
        <title>African Swine Fever Circulation among Free-Ranging Pigs in Sardinia: Data from the Eradication Program.</title>
        <authorList>
            <person name="Franzoni G."/>
            <person name="Dei Giudici S."/>
            <person name="Loi F."/>
            <person name="Sanna D."/>
            <person name="Floris M."/>
            <person name="Fiori M."/>
            <person name="Sanna M.L."/>
            <person name="Madrau P."/>
            <person name="Scarpa F."/>
            <person name="Zinellu S."/>
            <person name="Giammarioli M."/>
            <person name="Cappai S."/>
            <person name="De Mia G.M."/>
            <person name="Laddomada A."/>
            <person name="Rolesu S."/>
            <person name="Oggiano A."/>
        </authorList>
    </citation>
    <scope>NUCLEOTIDE SEQUENCE [LARGE SCALE GENOMIC DNA]</scope>
    <source>
        <strain evidence="19">103917/18</strain>
        <strain evidence="20">55234/18</strain>
    </source>
</reference>
<evidence type="ECO:0000313" key="26">
    <source>
        <dbReference type="Proteomes" id="UP000500898"/>
    </source>
</evidence>
<evidence type="ECO:0000313" key="4">
    <source>
        <dbReference type="EMBL" id="AKO62786.1"/>
    </source>
</evidence>
<evidence type="ECO:0000313" key="18">
    <source>
        <dbReference type="EMBL" id="QIM09369.1"/>
    </source>
</evidence>
<dbReference type="GeneID" id="41901313"/>
<organismHost>
    <name type="scientific">Ornithodoros</name>
    <name type="common">relapsing fever ticks</name>
    <dbReference type="NCBI Taxonomy" id="6937"/>
</organismHost>
<dbReference type="Proteomes" id="UP000502885">
    <property type="component" value="Segment"/>
</dbReference>
<dbReference type="KEGG" id="vg:41901475"/>
<dbReference type="EMBL" id="MN270976">
    <property type="protein sequence ID" value="QIM08437.1"/>
    <property type="molecule type" value="Genomic_DNA"/>
</dbReference>
<dbReference type="Proteomes" id="UP000142390">
    <property type="component" value="Segment"/>
</dbReference>
<reference evidence="5" key="4">
    <citation type="journal article" date="2016" name="Genome Announc.">
        <title>Complete genome sequence of an African swine fever virus isolate from Sardinia, Italy.</title>
        <authorList>
            <person name="Granberg F."/>
            <person name="Torresi C."/>
            <person name="Oggiano A."/>
            <person name="Malmberg M."/>
            <person name="Iscaro C."/>
            <person name="De Mia G.M."/>
            <person name="Sandor B."/>
        </authorList>
    </citation>
    <scope>NUCLEOTIDE SEQUENCE [LARGE SCALE GENOMIC DNA]</scope>
    <source>
        <strain evidence="5">47/Ss/2008</strain>
    </source>
</reference>
<dbReference type="EMBL" id="MT932579">
    <property type="protein sequence ID" value="QPL12056.1"/>
    <property type="molecule type" value="Genomic_DNA"/>
</dbReference>
<reference evidence="22" key="1">
    <citation type="submission" date="2014-07" db="EMBL/GenBank/DDBJ databases">
        <title>Complete genome sequence of African Swine Fever Virus strain 26544/OG10 isolated in Sardinia.</title>
        <authorList>
            <person name="Dei Giudici S."/>
            <person name="Bacciu D."/>
            <person name="Sanna G."/>
            <person name="Deligios M."/>
            <person name="Oggiano A."/>
        </authorList>
    </citation>
    <scope>NUCLEOTIDE SEQUENCE [LARGE SCALE GENOMIC DNA]</scope>
</reference>
<evidence type="ECO:0000313" key="19">
    <source>
        <dbReference type="EMBL" id="QPL11839.1"/>
    </source>
</evidence>
<evidence type="ECO:0000313" key="6">
    <source>
        <dbReference type="EMBL" id="CAD5338243.1"/>
    </source>
</evidence>
<organismHost>
    <name type="scientific">Ornithodoros moubata</name>
    <name type="common">Soft tick</name>
    <name type="synonym">Argasid tick</name>
    <dbReference type="NCBI Taxonomy" id="6938"/>
</organismHost>
<dbReference type="Proteomes" id="UP000500898">
    <property type="component" value="Segment"/>
</dbReference>
<dbReference type="EMBL" id="LR881473">
    <property type="protein sequence ID" value="CAD5338243.1"/>
    <property type="molecule type" value="Genomic_DNA"/>
</dbReference>
<dbReference type="Proteomes" id="UP001160000">
    <property type="component" value="Segment"/>
</dbReference>
<dbReference type="EMBL" id="KM262845">
    <property type="protein sequence ID" value="AIY22454.1"/>
    <property type="molecule type" value="Genomic_DNA"/>
</dbReference>
<dbReference type="EMBL" id="MN270977">
    <property type="protein sequence ID" value="QIM08670.1"/>
    <property type="molecule type" value="Genomic_DNA"/>
</dbReference>
<dbReference type="EMBL" id="MN270979">
    <property type="protein sequence ID" value="QIM09136.1"/>
    <property type="molecule type" value="Genomic_DNA"/>
</dbReference>
<dbReference type="EMBL" id="KM262844">
    <property type="protein sequence ID" value="AIY22296.1"/>
    <property type="molecule type" value="Genomic_DNA"/>
</dbReference>
<dbReference type="EMBL" id="MN270972">
    <property type="protein sequence ID" value="QIM07503.1"/>
    <property type="molecule type" value="Genomic_DNA"/>
</dbReference>
<evidence type="ECO:0000313" key="13">
    <source>
        <dbReference type="EMBL" id="QIM08204.1"/>
    </source>
</evidence>
<dbReference type="Proteomes" id="UP000117635">
    <property type="component" value="Segment"/>
</dbReference>
<dbReference type="Proteomes" id="UP000501683">
    <property type="component" value="Segment"/>
</dbReference>
<organismHost>
    <name type="scientific">Phacochoerus africanus</name>
    <name type="common">Warthog</name>
    <dbReference type="NCBI Taxonomy" id="41426"/>
</organismHost>
<reference evidence="25 26" key="6">
    <citation type="journal article" date="2020" name="Transbound. Emerg. Dis.">
        <title>The evolution of African swine fever virus in Sardinia (1978 to 2014) as revealed by whole genome sequencing and comparative analysis.</title>
        <authorList>
            <person name="Torresi C."/>
            <person name="Fiori M."/>
            <person name="Bertolotti L."/>
            <person name="Floris M."/>
            <person name="Colitti B."/>
            <person name="Giammarioli M."/>
            <person name="Dei Giudici S."/>
            <person name="Oggiano A."/>
            <person name="Malmberg M."/>
            <person name="De Mia G.M."/>
            <person name="Belak S."/>
            <person name="Granberg F."/>
        </authorList>
    </citation>
    <scope>NUCLEOTIDE SEQUENCE [LARGE SCALE GENOMIC DNA]</scope>
    <source>
        <strain evidence="9">139/Nu/1981</strain>
        <strain evidence="10">140/Or/1985</strain>
        <strain evidence="12">141/Nu/1990</strain>
        <strain evidence="13">142/Nu/1995</strain>
        <strain evidence="18">22653/Ca/2014</strain>
        <strain evidence="15">26/Ss/2004</strain>
        <strain evidence="7">56/Ca/1978</strain>
        <strain evidence="8">57/Ca/1979</strain>
        <strain evidence="14">60/Nu/1997</strain>
        <strain evidence="16">72407/Ss/2005</strain>
        <strain evidence="11">85/Ca/1985</strain>
        <strain evidence="17">97/Ot/2012</strain>
    </source>
</reference>
<dbReference type="GeneID" id="41901475"/>
<dbReference type="Proteomes" id="UP000502933">
    <property type="component" value="Segment"/>
</dbReference>
<evidence type="ECO:0000313" key="11">
    <source>
        <dbReference type="EMBL" id="QIM07736.1"/>
    </source>
</evidence>
<dbReference type="EMBL" id="KM102979">
    <property type="protein sequence ID" value="AJZ77093.1"/>
    <property type="molecule type" value="Genomic_DNA"/>
</dbReference>
<dbReference type="EMBL" id="MN270969">
    <property type="protein sequence ID" value="QIM06798.1"/>
    <property type="molecule type" value="Genomic_DNA"/>
</dbReference>
<reference evidence="6" key="8">
    <citation type="submission" date="2020-09" db="EMBL/GenBank/DDBJ databases">
        <authorList>
            <person name="Daniel Perez-Nunez"/>
            <person name="Eva Castillo-Rosa"/>
            <person name="Gonzalo Vigara-Astillero and Yolanda Revilla"/>
        </authorList>
    </citation>
    <scope>NUCLEOTIDE SEQUENCE</scope>
    <source>
        <strain evidence="6">Arm/07/CBM/c4</strain>
    </source>
</reference>
<organismHost>
    <name type="scientific">Phacochoerus aethiopicus</name>
    <name type="common">Warthog</name>
    <dbReference type="NCBI Taxonomy" id="85517"/>
</organismHost>
<organismHost>
    <name type="scientific">Sus scrofa</name>
    <name type="common">Pig</name>
    <dbReference type="NCBI Taxonomy" id="9823"/>
</organismHost>
<dbReference type="EMBL" id="KX354450">
    <property type="protein sequence ID" value="AOO54462.1"/>
    <property type="molecule type" value="Genomic_DNA"/>
</dbReference>
<reference evidence="4 24" key="3">
    <citation type="journal article" date="2015" name="PLoS ONE">
        <title>Genome Sequence of African Swine Fever Virus BA71, the Virulent Parental Strain of the Nonpathogenic and Tissue-Culture Adapted BA71V.</title>
        <authorList>
            <person name="Rodriguez J.M."/>
            <person name="Moreno L.T."/>
            <person name="Alejo A."/>
            <person name="Lacasta A."/>
            <person name="Rodriguez F."/>
            <person name="Salas M.L."/>
        </authorList>
    </citation>
    <scope>NUCLEOTIDE SEQUENCE [LARGE SCALE GENOMIC DNA]</scope>
    <source>
        <strain evidence="4 24">BA71</strain>
    </source>
</reference>
<dbReference type="Proteomes" id="UP000501487">
    <property type="component" value="Segment"/>
</dbReference>
<dbReference type="EMBL" id="KP055815">
    <property type="protein sequence ID" value="AKO62786.1"/>
    <property type="molecule type" value="Genomic_DNA"/>
</dbReference>
<dbReference type="Proteomes" id="UP000110401">
    <property type="component" value="Segment"/>
</dbReference>
<organismHost>
    <name type="scientific">Potamochoerus larvatus</name>
    <name type="common">Bushpig</name>
    <dbReference type="NCBI Taxonomy" id="273792"/>
</organismHost>
<dbReference type="SMR" id="A0A0A1E370"/>
<dbReference type="RefSeq" id="YP_009702352.1">
    <property type="nucleotide sequence ID" value="NC_044941.1"/>
</dbReference>
<dbReference type="KEGG" id="vg:22220334"/>
<evidence type="ECO:0000313" key="21">
    <source>
        <dbReference type="Proteomes" id="UP000110401"/>
    </source>
</evidence>
<evidence type="ECO:0000313" key="3">
    <source>
        <dbReference type="EMBL" id="AJZ77093.1"/>
    </source>
</evidence>
<evidence type="ECO:0000313" key="1">
    <source>
        <dbReference type="EMBL" id="AIY22296.1"/>
    </source>
</evidence>
<dbReference type="EMBL" id="MN270975">
    <property type="protein sequence ID" value="QIM08204.1"/>
    <property type="molecule type" value="Genomic_DNA"/>
</dbReference>
<name>A0A0A1E370_ASF</name>
<gene>
    <name evidence="1" type="primary">D339L</name>
    <name evidence="5" type="synonym">pD339L</name>
    <name evidence="6" type="ORF">ASFVARMWT4_00115</name>
</gene>
<dbReference type="EMBL" id="MN270971">
    <property type="protein sequence ID" value="QIM07268.1"/>
    <property type="molecule type" value="Genomic_DNA"/>
</dbReference>
<evidence type="ECO:0000313" key="25">
    <source>
        <dbReference type="Proteomes" id="UP000500690"/>
    </source>
</evidence>
<dbReference type="EMBL" id="MN270970">
    <property type="protein sequence ID" value="QIM07033.1"/>
    <property type="molecule type" value="Genomic_DNA"/>
</dbReference>